<dbReference type="OrthoDB" id="692435at2759"/>
<reference evidence="2 3" key="1">
    <citation type="submission" date="2020-10" db="EMBL/GenBank/DDBJ databases">
        <title>The Coptis chinensis genome and diversification of protoberbering-type alkaloids.</title>
        <authorList>
            <person name="Wang B."/>
            <person name="Shu S."/>
            <person name="Song C."/>
            <person name="Liu Y."/>
        </authorList>
    </citation>
    <scope>NUCLEOTIDE SEQUENCE [LARGE SCALE GENOMIC DNA]</scope>
    <source>
        <strain evidence="2">HL-2020</strain>
        <tissue evidence="2">Leaf</tissue>
    </source>
</reference>
<dbReference type="SUPFAM" id="SSF81383">
    <property type="entry name" value="F-box domain"/>
    <property type="match status" value="1"/>
</dbReference>
<feature type="domain" description="F-box associated beta-propeller type 3" evidence="1">
    <location>
        <begin position="94"/>
        <end position="299"/>
    </location>
</feature>
<dbReference type="InterPro" id="IPR013187">
    <property type="entry name" value="F-box-assoc_dom_typ3"/>
</dbReference>
<dbReference type="EMBL" id="JADFTS010000003">
    <property type="protein sequence ID" value="KAF9617093.1"/>
    <property type="molecule type" value="Genomic_DNA"/>
</dbReference>
<protein>
    <recommendedName>
        <fullName evidence="1">F-box associated beta-propeller type 3 domain-containing protein</fullName>
    </recommendedName>
</protein>
<name>A0A835M2D1_9MAGN</name>
<dbReference type="NCBIfam" id="TIGR01640">
    <property type="entry name" value="F_box_assoc_1"/>
    <property type="match status" value="1"/>
</dbReference>
<dbReference type="Pfam" id="PF08268">
    <property type="entry name" value="FBA_3"/>
    <property type="match status" value="1"/>
</dbReference>
<keyword evidence="3" id="KW-1185">Reference proteome</keyword>
<dbReference type="InterPro" id="IPR050796">
    <property type="entry name" value="SCF_F-box_component"/>
</dbReference>
<dbReference type="InterPro" id="IPR036047">
    <property type="entry name" value="F-box-like_dom_sf"/>
</dbReference>
<gene>
    <name evidence="2" type="ORF">IFM89_033259</name>
</gene>
<evidence type="ECO:0000259" key="1">
    <source>
        <dbReference type="Pfam" id="PF08268"/>
    </source>
</evidence>
<organism evidence="2 3">
    <name type="scientific">Coptis chinensis</name>
    <dbReference type="NCBI Taxonomy" id="261450"/>
    <lineage>
        <taxon>Eukaryota</taxon>
        <taxon>Viridiplantae</taxon>
        <taxon>Streptophyta</taxon>
        <taxon>Embryophyta</taxon>
        <taxon>Tracheophyta</taxon>
        <taxon>Spermatophyta</taxon>
        <taxon>Magnoliopsida</taxon>
        <taxon>Ranunculales</taxon>
        <taxon>Ranunculaceae</taxon>
        <taxon>Coptidoideae</taxon>
        <taxon>Coptis</taxon>
    </lineage>
</organism>
<accession>A0A835M2D1</accession>
<comment type="caution">
    <text evidence="2">The sequence shown here is derived from an EMBL/GenBank/DDBJ whole genome shotgun (WGS) entry which is preliminary data.</text>
</comment>
<proteinExistence type="predicted"/>
<evidence type="ECO:0000313" key="2">
    <source>
        <dbReference type="EMBL" id="KAF9617093.1"/>
    </source>
</evidence>
<sequence length="305" mass="34936">MKVSSSLSGVRFLLRKIYKLFSRSTRVKGPDLPKEIIYNILSRLPAECLVRCARDTQLRGITTSPSFVETHLRLATPVIAFSHDHSVCELHVKFIDKTAKKITKRNYYCLDGFYGSYNGFLLFRSPKVLYMCNPITEQNIEIPYAHICGIFFHPAYMEYTVLSVCPLTDGNFQVSLHGLLSDRQRAVSTFTHPPSNEKTPIILNGNLHWMVCDKAYKEANGVKADCSNSIVLCNMNSVNFSTIPHPGDQCGLRKKHNQMELMEMEGRLCFCDASLNRNIVIWILEDYEHRIWVKRHVIMVDPLTL</sequence>
<dbReference type="InterPro" id="IPR017451">
    <property type="entry name" value="F-box-assoc_interact_dom"/>
</dbReference>
<dbReference type="AlphaFoldDB" id="A0A835M2D1"/>
<dbReference type="Proteomes" id="UP000631114">
    <property type="component" value="Unassembled WGS sequence"/>
</dbReference>
<evidence type="ECO:0000313" key="3">
    <source>
        <dbReference type="Proteomes" id="UP000631114"/>
    </source>
</evidence>
<dbReference type="PANTHER" id="PTHR31672">
    <property type="entry name" value="BNACNNG10540D PROTEIN"/>
    <property type="match status" value="1"/>
</dbReference>